<comment type="caution">
    <text evidence="1">The sequence shown here is derived from an EMBL/GenBank/DDBJ whole genome shotgun (WGS) entry which is preliminary data.</text>
</comment>
<reference evidence="1" key="1">
    <citation type="journal article" date="2020" name="Fungal Divers.">
        <title>Resolving the Mortierellaceae phylogeny through synthesis of multi-gene phylogenetics and phylogenomics.</title>
        <authorList>
            <person name="Vandepol N."/>
            <person name="Liber J."/>
            <person name="Desiro A."/>
            <person name="Na H."/>
            <person name="Kennedy M."/>
            <person name="Barry K."/>
            <person name="Grigoriev I.V."/>
            <person name="Miller A.N."/>
            <person name="O'Donnell K."/>
            <person name="Stajich J.E."/>
            <person name="Bonito G."/>
        </authorList>
    </citation>
    <scope>NUCLEOTIDE SEQUENCE</scope>
    <source>
        <strain evidence="1">MES-2147</strain>
    </source>
</reference>
<name>A0A9P6LVR1_9FUNG</name>
<dbReference type="OrthoDB" id="2019262at2759"/>
<accession>A0A9P6LVR1</accession>
<dbReference type="EMBL" id="JAAAHW010007905">
    <property type="protein sequence ID" value="KAF9945818.1"/>
    <property type="molecule type" value="Genomic_DNA"/>
</dbReference>
<proteinExistence type="predicted"/>
<protein>
    <submittedName>
        <fullName evidence="1">Uncharacterized protein</fullName>
    </submittedName>
</protein>
<evidence type="ECO:0000313" key="2">
    <source>
        <dbReference type="Proteomes" id="UP000749646"/>
    </source>
</evidence>
<organism evidence="1 2">
    <name type="scientific">Modicella reniformis</name>
    <dbReference type="NCBI Taxonomy" id="1440133"/>
    <lineage>
        <taxon>Eukaryota</taxon>
        <taxon>Fungi</taxon>
        <taxon>Fungi incertae sedis</taxon>
        <taxon>Mucoromycota</taxon>
        <taxon>Mortierellomycotina</taxon>
        <taxon>Mortierellomycetes</taxon>
        <taxon>Mortierellales</taxon>
        <taxon>Mortierellaceae</taxon>
        <taxon>Modicella</taxon>
    </lineage>
</organism>
<sequence>TTVREEFPTYRTSDNDEGVVWLEEYVLPSDEYHDLLKNPEKAYEHYFGSLVRPDGVSNRDWDNHVYASYSVVFELCALHLGTSLFEMLCTYAKQPSKNTLH</sequence>
<gene>
    <name evidence="1" type="ORF">BGZ65_010326</name>
</gene>
<dbReference type="Proteomes" id="UP000749646">
    <property type="component" value="Unassembled WGS sequence"/>
</dbReference>
<evidence type="ECO:0000313" key="1">
    <source>
        <dbReference type="EMBL" id="KAF9945818.1"/>
    </source>
</evidence>
<keyword evidence="2" id="KW-1185">Reference proteome</keyword>
<feature type="non-terminal residue" evidence="1">
    <location>
        <position position="1"/>
    </location>
</feature>
<dbReference type="AlphaFoldDB" id="A0A9P6LVR1"/>